<evidence type="ECO:0000259" key="13">
    <source>
        <dbReference type="Pfam" id="PF00593"/>
    </source>
</evidence>
<organism evidence="15 16">
    <name type="scientific">Pigmentiphaga humi</name>
    <dbReference type="NCBI Taxonomy" id="2478468"/>
    <lineage>
        <taxon>Bacteria</taxon>
        <taxon>Pseudomonadati</taxon>
        <taxon>Pseudomonadota</taxon>
        <taxon>Betaproteobacteria</taxon>
        <taxon>Burkholderiales</taxon>
        <taxon>Alcaligenaceae</taxon>
        <taxon>Pigmentiphaga</taxon>
    </lineage>
</organism>
<dbReference type="InterPro" id="IPR036942">
    <property type="entry name" value="Beta-barrel_TonB_sf"/>
</dbReference>
<keyword evidence="3 10" id="KW-0813">Transport</keyword>
<evidence type="ECO:0000256" key="12">
    <source>
        <dbReference type="SAM" id="SignalP"/>
    </source>
</evidence>
<dbReference type="GO" id="GO:0044718">
    <property type="term" value="P:siderophore transmembrane transport"/>
    <property type="evidence" value="ECO:0007669"/>
    <property type="project" value="TreeGrafter"/>
</dbReference>
<dbReference type="GO" id="GO:0009279">
    <property type="term" value="C:cell outer membrane"/>
    <property type="evidence" value="ECO:0007669"/>
    <property type="project" value="UniProtKB-SubCell"/>
</dbReference>
<dbReference type="CDD" id="cd01347">
    <property type="entry name" value="ligand_gated_channel"/>
    <property type="match status" value="1"/>
</dbReference>
<evidence type="ECO:0000256" key="7">
    <source>
        <dbReference type="ARBA" id="ARBA00023136"/>
    </source>
</evidence>
<feature type="chain" id="PRO_5018050520" evidence="12">
    <location>
        <begin position="42"/>
        <end position="714"/>
    </location>
</feature>
<evidence type="ECO:0000256" key="5">
    <source>
        <dbReference type="ARBA" id="ARBA00022692"/>
    </source>
</evidence>
<dbReference type="InterPro" id="IPR039426">
    <property type="entry name" value="TonB-dep_rcpt-like"/>
</dbReference>
<feature type="domain" description="TonB-dependent receptor-like beta-barrel" evidence="13">
    <location>
        <begin position="271"/>
        <end position="683"/>
    </location>
</feature>
<sequence>MPACEARGDGISSMTIRSIRRLTPLAAAWPILFSSSSFAQAADTPPAAPTVQLRGIVVTGNPLGSDLMDLVPAVSSLEGDELAVRRGSTLGDTVDGLPGVANGSFGPNVGRPVIRGLDGDRIRILQNGGISLDASALSYDHAVPIDPLVVDRVEVVRGPAALLYGGNAMGGVVNVINNRIPKEPVRGMHGAVDARAGGADAERGGSVMVEGGNGELAVHADAFDRETSDLHIPGYARSARLRAAEPLDAGETEAQGRLPNSSARQYGGALGISRTWADGYLGASYSGYRSNYGTVAEEDVRIDMKQDNFALEGEARGLGLAGGLFHTVRGKLGYSDYEHKEIEGGETGTVFRNRGWEGRVEAQHGPLGLWTGVLGAEVGQKRFSALGEEAFVPSTDTDTAALFVFEERPLNASGSLKLDLGARADHSAISASAAGNSRFRDASRSFTAGSASAGLLYKLDEARTLTGNLAYTERAPTFYELYANGPHVATGAYEQGDPDAAKEKAVSLDIGLKVRREAYQGSVSAYYSRFSNYLALAATGAARDEDGNAVAPGSGDALPEYRYLGVPARLYGLEAQGRATVARGLLASADKLDVALRADTVRGSNRDTGEPLPRLAPWRAGSSLIYGSGPWDARLNVDYVARQSRVPANDTPTAGYVLLGASLSYRFRWNGLSSLAYVRADNLTDKEARSATSILRDIAPLGGRSVKVGLRTSF</sequence>
<name>A0A3P4B2X3_9BURK</name>
<dbReference type="GO" id="GO:0015344">
    <property type="term" value="F:siderophore uptake transmembrane transporter activity"/>
    <property type="evidence" value="ECO:0007669"/>
    <property type="project" value="TreeGrafter"/>
</dbReference>
<keyword evidence="12" id="KW-0732">Signal</keyword>
<dbReference type="Gene3D" id="2.40.170.20">
    <property type="entry name" value="TonB-dependent receptor, beta-barrel domain"/>
    <property type="match status" value="1"/>
</dbReference>
<comment type="subcellular location">
    <subcellularLocation>
        <location evidence="1 10">Cell outer membrane</location>
        <topology evidence="1 10">Multi-pass membrane protein</topology>
    </subcellularLocation>
</comment>
<gene>
    <name evidence="15" type="ORF">PIGHUM_02730</name>
</gene>
<evidence type="ECO:0000256" key="10">
    <source>
        <dbReference type="PROSITE-ProRule" id="PRU01360"/>
    </source>
</evidence>
<dbReference type="PANTHER" id="PTHR30069">
    <property type="entry name" value="TONB-DEPENDENT OUTER MEMBRANE RECEPTOR"/>
    <property type="match status" value="1"/>
</dbReference>
<evidence type="ECO:0000256" key="2">
    <source>
        <dbReference type="ARBA" id="ARBA00009810"/>
    </source>
</evidence>
<dbReference type="PANTHER" id="PTHR30069:SF40">
    <property type="entry name" value="TONB-DEPENDENT RECEPTOR NMB0964-RELATED"/>
    <property type="match status" value="1"/>
</dbReference>
<keyword evidence="5 10" id="KW-0812">Transmembrane</keyword>
<dbReference type="InterPro" id="IPR012910">
    <property type="entry name" value="Plug_dom"/>
</dbReference>
<evidence type="ECO:0000256" key="6">
    <source>
        <dbReference type="ARBA" id="ARBA00023077"/>
    </source>
</evidence>
<dbReference type="InterPro" id="IPR000531">
    <property type="entry name" value="Beta-barrel_TonB"/>
</dbReference>
<dbReference type="EMBL" id="UWPJ01000022">
    <property type="protein sequence ID" value="VCU70654.1"/>
    <property type="molecule type" value="Genomic_DNA"/>
</dbReference>
<keyword evidence="9 10" id="KW-0998">Cell outer membrane</keyword>
<dbReference type="Pfam" id="PF00593">
    <property type="entry name" value="TonB_dep_Rec_b-barrel"/>
    <property type="match status" value="1"/>
</dbReference>
<evidence type="ECO:0000256" key="8">
    <source>
        <dbReference type="ARBA" id="ARBA00023170"/>
    </source>
</evidence>
<evidence type="ECO:0000256" key="11">
    <source>
        <dbReference type="RuleBase" id="RU003357"/>
    </source>
</evidence>
<feature type="domain" description="TonB-dependent receptor plug" evidence="14">
    <location>
        <begin position="68"/>
        <end position="172"/>
    </location>
</feature>
<evidence type="ECO:0000256" key="1">
    <source>
        <dbReference type="ARBA" id="ARBA00004571"/>
    </source>
</evidence>
<keyword evidence="8 15" id="KW-0675">Receptor</keyword>
<dbReference type="AlphaFoldDB" id="A0A3P4B2X3"/>
<evidence type="ECO:0000256" key="9">
    <source>
        <dbReference type="ARBA" id="ARBA00023237"/>
    </source>
</evidence>
<dbReference type="PROSITE" id="PS52016">
    <property type="entry name" value="TONB_DEPENDENT_REC_3"/>
    <property type="match status" value="1"/>
</dbReference>
<feature type="signal peptide" evidence="12">
    <location>
        <begin position="1"/>
        <end position="41"/>
    </location>
</feature>
<proteinExistence type="inferred from homology"/>
<evidence type="ECO:0000256" key="3">
    <source>
        <dbReference type="ARBA" id="ARBA00022448"/>
    </source>
</evidence>
<dbReference type="OrthoDB" id="9795928at2"/>
<evidence type="ECO:0000256" key="4">
    <source>
        <dbReference type="ARBA" id="ARBA00022452"/>
    </source>
</evidence>
<dbReference type="Pfam" id="PF07715">
    <property type="entry name" value="Plug"/>
    <property type="match status" value="1"/>
</dbReference>
<evidence type="ECO:0000313" key="15">
    <source>
        <dbReference type="EMBL" id="VCU70654.1"/>
    </source>
</evidence>
<keyword evidence="6 11" id="KW-0798">TonB box</keyword>
<dbReference type="Gene3D" id="2.170.130.10">
    <property type="entry name" value="TonB-dependent receptor, plug domain"/>
    <property type="match status" value="1"/>
</dbReference>
<evidence type="ECO:0000259" key="14">
    <source>
        <dbReference type="Pfam" id="PF07715"/>
    </source>
</evidence>
<dbReference type="InterPro" id="IPR037066">
    <property type="entry name" value="Plug_dom_sf"/>
</dbReference>
<dbReference type="Proteomes" id="UP000277294">
    <property type="component" value="Unassembled WGS sequence"/>
</dbReference>
<dbReference type="SUPFAM" id="SSF56935">
    <property type="entry name" value="Porins"/>
    <property type="match status" value="1"/>
</dbReference>
<protein>
    <submittedName>
        <fullName evidence="15">Putative TonB-dependent receptor</fullName>
    </submittedName>
</protein>
<evidence type="ECO:0000313" key="16">
    <source>
        <dbReference type="Proteomes" id="UP000277294"/>
    </source>
</evidence>
<keyword evidence="4 10" id="KW-1134">Transmembrane beta strand</keyword>
<comment type="similarity">
    <text evidence="2 10 11">Belongs to the TonB-dependent receptor family.</text>
</comment>
<keyword evidence="7 10" id="KW-0472">Membrane</keyword>
<reference evidence="15 16" key="1">
    <citation type="submission" date="2018-10" db="EMBL/GenBank/DDBJ databases">
        <authorList>
            <person name="Criscuolo A."/>
        </authorList>
    </citation>
    <scope>NUCLEOTIDE SEQUENCE [LARGE SCALE GENOMIC DNA]</scope>
    <source>
        <strain evidence="15">DnA1</strain>
    </source>
</reference>
<accession>A0A3P4B2X3</accession>
<keyword evidence="16" id="KW-1185">Reference proteome</keyword>